<evidence type="ECO:0000313" key="2">
    <source>
        <dbReference type="EMBL" id="KAL3656088.1"/>
    </source>
</evidence>
<evidence type="ECO:0000256" key="1">
    <source>
        <dbReference type="SAM" id="MobiDB-lite"/>
    </source>
</evidence>
<dbReference type="AlphaFoldDB" id="A0ABD3EP18"/>
<gene>
    <name evidence="2" type="ORF">CASFOL_000484</name>
</gene>
<organism evidence="2 3">
    <name type="scientific">Castilleja foliolosa</name>
    <dbReference type="NCBI Taxonomy" id="1961234"/>
    <lineage>
        <taxon>Eukaryota</taxon>
        <taxon>Viridiplantae</taxon>
        <taxon>Streptophyta</taxon>
        <taxon>Embryophyta</taxon>
        <taxon>Tracheophyta</taxon>
        <taxon>Spermatophyta</taxon>
        <taxon>Magnoliopsida</taxon>
        <taxon>eudicotyledons</taxon>
        <taxon>Gunneridae</taxon>
        <taxon>Pentapetalae</taxon>
        <taxon>asterids</taxon>
        <taxon>lamiids</taxon>
        <taxon>Lamiales</taxon>
        <taxon>Orobanchaceae</taxon>
        <taxon>Pedicularideae</taxon>
        <taxon>Castillejinae</taxon>
        <taxon>Castilleja</taxon>
    </lineage>
</organism>
<reference evidence="3" key="1">
    <citation type="journal article" date="2024" name="IScience">
        <title>Strigolactones Initiate the Formation of Haustorium-like Structures in Castilleja.</title>
        <authorList>
            <person name="Buerger M."/>
            <person name="Peterson D."/>
            <person name="Chory J."/>
        </authorList>
    </citation>
    <scope>NUCLEOTIDE SEQUENCE [LARGE SCALE GENOMIC DNA]</scope>
</reference>
<sequence length="42" mass="4805">MATKKNRATEDKGKAICEETEEEKTNIKRPRIEKLGEKSGEK</sequence>
<feature type="compositionally biased region" description="Basic and acidic residues" evidence="1">
    <location>
        <begin position="7"/>
        <end position="42"/>
    </location>
</feature>
<keyword evidence="3" id="KW-1185">Reference proteome</keyword>
<protein>
    <submittedName>
        <fullName evidence="2">Uncharacterized protein</fullName>
    </submittedName>
</protein>
<feature type="region of interest" description="Disordered" evidence="1">
    <location>
        <begin position="1"/>
        <end position="42"/>
    </location>
</feature>
<dbReference type="Proteomes" id="UP001632038">
    <property type="component" value="Unassembled WGS sequence"/>
</dbReference>
<comment type="caution">
    <text evidence="2">The sequence shown here is derived from an EMBL/GenBank/DDBJ whole genome shotgun (WGS) entry which is preliminary data.</text>
</comment>
<dbReference type="EMBL" id="JAVIJP010000001">
    <property type="protein sequence ID" value="KAL3656088.1"/>
    <property type="molecule type" value="Genomic_DNA"/>
</dbReference>
<accession>A0ABD3EP18</accession>
<evidence type="ECO:0000313" key="3">
    <source>
        <dbReference type="Proteomes" id="UP001632038"/>
    </source>
</evidence>
<proteinExistence type="predicted"/>
<name>A0ABD3EP18_9LAMI</name>